<comment type="caution">
    <text evidence="1">The sequence shown here is derived from an EMBL/GenBank/DDBJ whole genome shotgun (WGS) entry which is preliminary data.</text>
</comment>
<accession>A0ACB9DIG6</accession>
<sequence length="950" mass="108347">MGFEQSNPLRRNTLNKYRLSSHALSGSHLLQNWQNMRKQNHIRWISEEERCQLSLSNTSQIEHIYQSAESVPTTDPTPISLKTSQIDAGSSSSVLQLRKQKDPILYKRREQRFKGSDKICIGTKTAKWSFNCGRWQKDGRNRIKTCVSNLRKANLLIVCDYPGCVKMHNLVLAFVLATVSKGDHASIINHGDMLNRSSEDMRGSCKRISLTCRGTCEFPEGFSCPNLSLLKLMHGDDSFKFPQGFYENTEKLEVIAYEEMQYPLLPRSLQCSTNLRMLCLHGCSLMFDCSFIGDLSNLEVLNITKCDIRKLPSTFGKLKKLKVLDLTGCLDLIDDGILKRLVKLGELYMVVSYKTAIRFTDANVDELVGCSKNLTALAIEFNSLPKNISFKKLERFKISLGCYLDKFNDQSSYLFENKLRYQGGYMFENALRLVTNKHELLDSRMSRLFDKTEVLYLQVNGVNDLEEGLAEPLHHHHRSSFNYLIVLDILKCTDLRYLFTASVANGLKKLERLTISLCPVLETVVDGNKGGVGVVKFQALKFLSLDRLPKLKSLCNVVDVIELPQLVELQLSGLPNFISIYPLATSSMSHNISERQSFFNEEVVIPNLEKLEVFNLVIWPCQFGSSKKVNACKLREFSVIGCNRLVNLFPTNPMSLMYHLEDLIVKDCSSIGVLFNIDMGCVHQTEEVGSCLRNIKLWHLSNLREVWRIKGANDIGLAFSGFQAIERLKIEINVMSNEEISEVGDTIPNVAFPSHLLHTCRNLRTLCIEKVDLEVVFEIETPSSRELATTLQNTQQVQLLPNLEELYIREMECMSHVWKCNWNKFLIPHKQQPEESSSSFRNLTVICLQRCENIKYLFSPLMAILLPNLLKVVIIACYVIEEVVSNRDDDEDEGRIASTNTSLNLFPYLDALLLYELPKIKRIGGGTTTICDQFKKEKKEKEEKENVMTR</sequence>
<keyword evidence="2" id="KW-1185">Reference proteome</keyword>
<reference evidence="1 2" key="2">
    <citation type="journal article" date="2022" name="Mol. Ecol. Resour.">
        <title>The genomes of chicory, endive, great burdock and yacon provide insights into Asteraceae paleo-polyploidization history and plant inulin production.</title>
        <authorList>
            <person name="Fan W."/>
            <person name="Wang S."/>
            <person name="Wang H."/>
            <person name="Wang A."/>
            <person name="Jiang F."/>
            <person name="Liu H."/>
            <person name="Zhao H."/>
            <person name="Xu D."/>
            <person name="Zhang Y."/>
        </authorList>
    </citation>
    <scope>NUCLEOTIDE SEQUENCE [LARGE SCALE GENOMIC DNA]</scope>
    <source>
        <strain evidence="2">cv. Niubang</strain>
    </source>
</reference>
<dbReference type="EMBL" id="CM042049">
    <property type="protein sequence ID" value="KAI3746051.1"/>
    <property type="molecule type" value="Genomic_DNA"/>
</dbReference>
<name>A0ACB9DIG6_ARCLA</name>
<gene>
    <name evidence="1" type="ORF">L6452_08470</name>
</gene>
<evidence type="ECO:0000313" key="1">
    <source>
        <dbReference type="EMBL" id="KAI3746051.1"/>
    </source>
</evidence>
<dbReference type="Proteomes" id="UP001055879">
    <property type="component" value="Linkage Group LG03"/>
</dbReference>
<protein>
    <submittedName>
        <fullName evidence="1">Uncharacterized protein</fullName>
    </submittedName>
</protein>
<proteinExistence type="predicted"/>
<reference evidence="2" key="1">
    <citation type="journal article" date="2022" name="Mol. Ecol. Resour.">
        <title>The genomes of chicory, endive, great burdock and yacon provide insights into Asteraceae palaeo-polyploidization history and plant inulin production.</title>
        <authorList>
            <person name="Fan W."/>
            <person name="Wang S."/>
            <person name="Wang H."/>
            <person name="Wang A."/>
            <person name="Jiang F."/>
            <person name="Liu H."/>
            <person name="Zhao H."/>
            <person name="Xu D."/>
            <person name="Zhang Y."/>
        </authorList>
    </citation>
    <scope>NUCLEOTIDE SEQUENCE [LARGE SCALE GENOMIC DNA]</scope>
    <source>
        <strain evidence="2">cv. Niubang</strain>
    </source>
</reference>
<evidence type="ECO:0000313" key="2">
    <source>
        <dbReference type="Proteomes" id="UP001055879"/>
    </source>
</evidence>
<organism evidence="1 2">
    <name type="scientific">Arctium lappa</name>
    <name type="common">Greater burdock</name>
    <name type="synonym">Lappa major</name>
    <dbReference type="NCBI Taxonomy" id="4217"/>
    <lineage>
        <taxon>Eukaryota</taxon>
        <taxon>Viridiplantae</taxon>
        <taxon>Streptophyta</taxon>
        <taxon>Embryophyta</taxon>
        <taxon>Tracheophyta</taxon>
        <taxon>Spermatophyta</taxon>
        <taxon>Magnoliopsida</taxon>
        <taxon>eudicotyledons</taxon>
        <taxon>Gunneridae</taxon>
        <taxon>Pentapetalae</taxon>
        <taxon>asterids</taxon>
        <taxon>campanulids</taxon>
        <taxon>Asterales</taxon>
        <taxon>Asteraceae</taxon>
        <taxon>Carduoideae</taxon>
        <taxon>Cardueae</taxon>
        <taxon>Arctiinae</taxon>
        <taxon>Arctium</taxon>
    </lineage>
</organism>